<proteinExistence type="predicted"/>
<feature type="region of interest" description="Disordered" evidence="10">
    <location>
        <begin position="2110"/>
        <end position="2136"/>
    </location>
</feature>
<keyword evidence="15" id="KW-1185">Reference proteome</keyword>
<dbReference type="SUPFAM" id="SSF52540">
    <property type="entry name" value="P-loop containing nucleoside triphosphate hydrolases"/>
    <property type="match status" value="2"/>
</dbReference>
<evidence type="ECO:0000256" key="2">
    <source>
        <dbReference type="ARBA" id="ARBA00022448"/>
    </source>
</evidence>
<gene>
    <name evidence="14" type="ORF">BN1708_008245</name>
</gene>
<dbReference type="PROSITE" id="PS00211">
    <property type="entry name" value="ABC_TRANSPORTER_1"/>
    <property type="match status" value="2"/>
</dbReference>
<evidence type="ECO:0000256" key="5">
    <source>
        <dbReference type="ARBA" id="ARBA00022741"/>
    </source>
</evidence>
<feature type="domain" description="ABC transmembrane type-1" evidence="13">
    <location>
        <begin position="454"/>
        <end position="789"/>
    </location>
</feature>
<keyword evidence="9" id="KW-0325">Glycoprotein</keyword>
<feature type="transmembrane region" description="Helical" evidence="11">
    <location>
        <begin position="15"/>
        <end position="41"/>
    </location>
</feature>
<dbReference type="GO" id="GO:0140359">
    <property type="term" value="F:ABC-type transporter activity"/>
    <property type="evidence" value="ECO:0007669"/>
    <property type="project" value="InterPro"/>
</dbReference>
<feature type="transmembrane region" description="Helical" evidence="11">
    <location>
        <begin position="1485"/>
        <end position="1504"/>
    </location>
</feature>
<dbReference type="Gene3D" id="1.20.1560.10">
    <property type="entry name" value="ABC transporter type 1, transmembrane domain"/>
    <property type="match status" value="3"/>
</dbReference>
<feature type="transmembrane region" description="Helical" evidence="11">
    <location>
        <begin position="647"/>
        <end position="665"/>
    </location>
</feature>
<evidence type="ECO:0000256" key="3">
    <source>
        <dbReference type="ARBA" id="ARBA00022692"/>
    </source>
</evidence>
<feature type="compositionally biased region" description="Basic and acidic residues" evidence="10">
    <location>
        <begin position="1264"/>
        <end position="1276"/>
    </location>
</feature>
<accession>A0A0G4N2H3</accession>
<reference evidence="14 15" key="1">
    <citation type="submission" date="2015-05" db="EMBL/GenBank/DDBJ databases">
        <authorList>
            <person name="Wang D.B."/>
            <person name="Wang M."/>
        </authorList>
    </citation>
    <scope>NUCLEOTIDE SEQUENCE [LARGE SCALE GENOMIC DNA]</scope>
    <source>
        <strain evidence="14">VL1</strain>
    </source>
</reference>
<dbReference type="PANTHER" id="PTHR24223:SF353">
    <property type="entry name" value="ABC TRANSPORTER ATP-BINDING PROTEIN_PERMEASE VMR1-RELATED"/>
    <property type="match status" value="1"/>
</dbReference>
<feature type="region of interest" description="Disordered" evidence="10">
    <location>
        <begin position="186"/>
        <end position="218"/>
    </location>
</feature>
<evidence type="ECO:0000259" key="12">
    <source>
        <dbReference type="PROSITE" id="PS50893"/>
    </source>
</evidence>
<dbReference type="Pfam" id="PF00664">
    <property type="entry name" value="ABC_membrane"/>
    <property type="match status" value="3"/>
</dbReference>
<dbReference type="InterPro" id="IPR003439">
    <property type="entry name" value="ABC_transporter-like_ATP-bd"/>
</dbReference>
<dbReference type="InterPro" id="IPR036640">
    <property type="entry name" value="ABC1_TM_sf"/>
</dbReference>
<dbReference type="EMBL" id="CVQH01026416">
    <property type="protein sequence ID" value="CRK40520.1"/>
    <property type="molecule type" value="Genomic_DNA"/>
</dbReference>
<dbReference type="CDD" id="cd18604">
    <property type="entry name" value="ABC_6TM_VMR1_D2_like"/>
    <property type="match status" value="2"/>
</dbReference>
<feature type="domain" description="ABC transporter" evidence="12">
    <location>
        <begin position="1989"/>
        <end position="2262"/>
    </location>
</feature>
<feature type="region of interest" description="Disordered" evidence="10">
    <location>
        <begin position="1221"/>
        <end position="1276"/>
    </location>
</feature>
<feature type="non-terminal residue" evidence="14">
    <location>
        <position position="1"/>
    </location>
</feature>
<feature type="compositionally biased region" description="Acidic residues" evidence="10">
    <location>
        <begin position="196"/>
        <end position="208"/>
    </location>
</feature>
<dbReference type="SMART" id="SM00382">
    <property type="entry name" value="AAA"/>
    <property type="match status" value="2"/>
</dbReference>
<dbReference type="FunFam" id="3.40.50.300:FF:000825">
    <property type="entry name" value="ABC bile acid transporter"/>
    <property type="match status" value="1"/>
</dbReference>
<feature type="transmembrane region" description="Helical" evidence="11">
    <location>
        <begin position="146"/>
        <end position="165"/>
    </location>
</feature>
<feature type="compositionally biased region" description="Polar residues" evidence="10">
    <location>
        <begin position="2110"/>
        <end position="2133"/>
    </location>
</feature>
<dbReference type="GO" id="GO:0005524">
    <property type="term" value="F:ATP binding"/>
    <property type="evidence" value="ECO:0007669"/>
    <property type="project" value="UniProtKB-KW"/>
</dbReference>
<organism evidence="14 15">
    <name type="scientific">Verticillium longisporum</name>
    <name type="common">Verticillium dahliae var. longisporum</name>
    <dbReference type="NCBI Taxonomy" id="100787"/>
    <lineage>
        <taxon>Eukaryota</taxon>
        <taxon>Fungi</taxon>
        <taxon>Dikarya</taxon>
        <taxon>Ascomycota</taxon>
        <taxon>Pezizomycotina</taxon>
        <taxon>Sordariomycetes</taxon>
        <taxon>Hypocreomycetidae</taxon>
        <taxon>Glomerellales</taxon>
        <taxon>Plectosphaerellaceae</taxon>
        <taxon>Verticillium</taxon>
    </lineage>
</organism>
<evidence type="ECO:0000256" key="7">
    <source>
        <dbReference type="ARBA" id="ARBA00022989"/>
    </source>
</evidence>
<name>A0A0G4N2H3_VERLO</name>
<protein>
    <recommendedName>
        <fullName evidence="16">ATP-dependent bile acid permease</fullName>
    </recommendedName>
</protein>
<keyword evidence="7 11" id="KW-1133">Transmembrane helix</keyword>
<evidence type="ECO:0000259" key="13">
    <source>
        <dbReference type="PROSITE" id="PS50929"/>
    </source>
</evidence>
<feature type="transmembrane region" description="Helical" evidence="11">
    <location>
        <begin position="618"/>
        <end position="641"/>
    </location>
</feature>
<dbReference type="InterPro" id="IPR027417">
    <property type="entry name" value="P-loop_NTPase"/>
</dbReference>
<feature type="transmembrane region" description="Helical" evidence="11">
    <location>
        <begin position="725"/>
        <end position="752"/>
    </location>
</feature>
<feature type="transmembrane region" description="Helical" evidence="11">
    <location>
        <begin position="1708"/>
        <end position="1728"/>
    </location>
</feature>
<evidence type="ECO:0008006" key="16">
    <source>
        <dbReference type="Google" id="ProtNLM"/>
    </source>
</evidence>
<keyword evidence="3 11" id="KW-0812">Transmembrane</keyword>
<feature type="transmembrane region" description="Helical" evidence="11">
    <location>
        <begin position="449"/>
        <end position="469"/>
    </location>
</feature>
<sequence length="2291" mass="252492">KYSLARQSRESRLHLATYIFAAQAVHFWISNGLACLLLLFAHSPNGDGPSPLTIVAIGDVLDQSLRPDPHQQVIVDHLHSTICLRAAYSPSPPSWCWVERKLPGTEATHPGKSQTRTPSPNVYSNGSWASRSAAGRYGRLMISPSASSKTVSFLILLFPYAWRAASHISLRKRGYEPLANATDDHANTAANHTDLPPDELEDSDDNDEPLTMNRNGGGRLSLIKTTTRGSVISIVQADSPHAQKLSVLVEEAAIIGLVAIYIIAIVTGGYGEKGKLSAVAGLVAWLYVFAIATLRLTLTSTQWRVPATLWNHTASIYGCQWLFTTFIFRSVLIHPSSRLIQILVVVEFALTTFLFVMAISTRKGNKTVLLEWEDGVEPSREPLASLLSLVTFSWIDPMIWRGYKETIEMKAVWNLVPKEKAAAVLADYRTLKRTTSLAMHLLKYFKGELIFQCFLAFIGGVFTFAPTLLLKAILEYVERPDEAPINVLWLYVLLLPILDLVRSFGDGMALWIGRKICIRIRAIIVGEIYAKALRRKAAAGAEKVLGEKKDQADAGKEGTMDKIKRKLRLKKKRSQDSSSDAEASAAGALKEAKTDDEQANLGTIINLMSVDSFKIAEITAYLHFLCASAPTQLVISVVLLWQVMGLSAIPGLVVMALLLPVNYGFARGFTNTSKQILKATDKRINVTNEILNNIRIIKYFAWEQRFGRIVDEKRAAELQALRSRFVIWSCAVAVWNSVPVLITFFSFLIYTAVEKKPLYPSVAFTAISLFMLLRVPLDQFGDMFAHVQETKVSLDRVEEFLMEEETEKYEQLGVDNLDENGKETIGFRDATFIWGGKDTIARDGSMAFRLLDLNVDFKIGHLNIIAGPTGSGKTSMLMALLGEMTLVDGKVYCPGGRSREDVRPDPETGLADTIAYVAQSAWLINANIKENILFSADLDEERYKNVIVACALERDLEILDNGDETLVGEKGITLSGGQKQRISLARALYSNSRHLLLDDCLSAVDSHTAQWIFNNAIHGPLMLNRTCILVTHNVQLCAPSANFVVVLENGRVAVQGPAGELIEAGKLGEDVQRSRPGTACASRIPSRVPSSVGEDSAETVVNPEDENGNGAPAKDPTKKKEQKDAMDENKAVGAVKWPIIKLYLGSMGPWWFWIVAGVVREDVRPDPETGLADTIAYVAQSAWLLCAPSANFVVVLENGRVAVQGPAGELIEAGKLGEDVQRSRPGTACASRIPSRVPSSVGEDSAETVVNPGDENGNGAPAKDPTKKKEQKDAMDENKAVGAVKWPIIKLYLGSMGPWWFWIVAGVVFSLQQVSGVATNVWVREWANQYVVEEVDRIDFSTASHSYSQQSLSPTYFAHIAHYGFVGNSTTFAIEAYHGVNVAYYLTGLAVIGILGALTAFIRDIWIFYGSLTASKKIHTSLMEAVSRAKFKFFDVTPLGQLMNRFSKDLEAVDQEVAPIAIGVIGCALGIVVTVALIAFITPGFLIAGVFITIAYWLVGSFYLRASRDLKRLEAVQRSPLFQQFSETLSGMTTIRAYGDERRFIRENLTKINTQSRPFIYMWACNRWLSFRTDLLGDLVSFFAGVFVILSLGKIDPGAAGISLSYAIGFTENVLWLVRLYALNEQNMNSVERIKDLQQVSGVATNVWVREWANQYVVEEVDRIDFSTASHSYSQQSLSPTYFAHIAHYGFVGNSTTFGIEASHGVNVAYYLTGLAVIGIVGALTAFIRDIWIFYGSLTASKKIHTSLMEAVSRAKFKFFDVTPLGQLMNRFSKDLEAVDQEVAPIAIGVIGCALGIVVTVALIAFITPGFLIAGVFITIAYWLVGSFYLRASRDLKRLEAVQRSPLFQQFSETLSGMTTIRAYGDERRFIRENLTKINTQSRPFIYMWACNRWLSFRTDLLGDLVSFFAGVFVILSLGKIDPGAAGISLSYAIGFTENVLWLVRLYALNEQNMNSVERIKEYLDVEQEAEPIIEKNRPAANWPSLGSIEFIGYTTAYRKALDPVLRNLSFKINPKEKVGIVGRTGAGKSSLALAIFRALEADAGKILIDDVDIGLIGLRDLREAITIVPQDPTLFQGTIRTNLDPFDMYADEQIFEALRKVQLIGPSESLTRPQTPAASSLNPGTPTISISSDGAPARSPAASIAPANKNVFLDLSSPVSESGSNLSQGQRQLLCLARAILKNPTVLVMDEATASIDYATDSKIQETIRELTSTIITIAHRLQTIVDYDKVLVLDKGSVVEYGHPYELIRKDKGSFRSMCDMSGELDLLIKAAKKKWDSGRLVDVDEEEQ</sequence>
<dbReference type="STRING" id="100787.A0A0G4N2H3"/>
<keyword evidence="6" id="KW-0067">ATP-binding</keyword>
<dbReference type="PROSITE" id="PS50929">
    <property type="entry name" value="ABC_TM1F"/>
    <property type="match status" value="3"/>
</dbReference>
<dbReference type="GO" id="GO:0016887">
    <property type="term" value="F:ATP hydrolysis activity"/>
    <property type="evidence" value="ECO:0007669"/>
    <property type="project" value="InterPro"/>
</dbReference>
<feature type="region of interest" description="Disordered" evidence="10">
    <location>
        <begin position="1072"/>
        <end position="1128"/>
    </location>
</feature>
<feature type="region of interest" description="Disordered" evidence="10">
    <location>
        <begin position="106"/>
        <end position="125"/>
    </location>
</feature>
<evidence type="ECO:0000313" key="14">
    <source>
        <dbReference type="EMBL" id="CRK40520.1"/>
    </source>
</evidence>
<dbReference type="PANTHER" id="PTHR24223">
    <property type="entry name" value="ATP-BINDING CASSETTE SUB-FAMILY C"/>
    <property type="match status" value="1"/>
</dbReference>
<feature type="compositionally biased region" description="Polar residues" evidence="10">
    <location>
        <begin position="111"/>
        <end position="125"/>
    </location>
</feature>
<dbReference type="GO" id="GO:0000329">
    <property type="term" value="C:fungal-type vacuole membrane"/>
    <property type="evidence" value="ECO:0007669"/>
    <property type="project" value="TreeGrafter"/>
</dbReference>
<feature type="transmembrane region" description="Helical" evidence="11">
    <location>
        <begin position="309"/>
        <end position="333"/>
    </location>
</feature>
<feature type="domain" description="ABC transmembrane type-1" evidence="13">
    <location>
        <begin position="1676"/>
        <end position="1948"/>
    </location>
</feature>
<keyword evidence="2" id="KW-0813">Transport</keyword>
<evidence type="ECO:0000256" key="8">
    <source>
        <dbReference type="ARBA" id="ARBA00023136"/>
    </source>
</evidence>
<dbReference type="Pfam" id="PF00005">
    <property type="entry name" value="ABC_tran"/>
    <property type="match status" value="2"/>
</dbReference>
<evidence type="ECO:0000256" key="4">
    <source>
        <dbReference type="ARBA" id="ARBA00022737"/>
    </source>
</evidence>
<feature type="transmembrane region" description="Helical" evidence="11">
    <location>
        <begin position="1811"/>
        <end position="1830"/>
    </location>
</feature>
<evidence type="ECO:0000256" key="1">
    <source>
        <dbReference type="ARBA" id="ARBA00004141"/>
    </source>
</evidence>
<feature type="compositionally biased region" description="Basic and acidic residues" evidence="10">
    <location>
        <begin position="1115"/>
        <end position="1128"/>
    </location>
</feature>
<feature type="transmembrane region" description="Helical" evidence="11">
    <location>
        <begin position="1783"/>
        <end position="1805"/>
    </location>
</feature>
<dbReference type="InterPro" id="IPR011527">
    <property type="entry name" value="ABC1_TM_dom"/>
</dbReference>
<feature type="transmembrane region" description="Helical" evidence="11">
    <location>
        <begin position="1382"/>
        <end position="1402"/>
    </location>
</feature>
<dbReference type="CDD" id="cd18596">
    <property type="entry name" value="ABC_6TM_VMR1_D1_like"/>
    <property type="match status" value="1"/>
</dbReference>
<feature type="domain" description="ABC transmembrane type-1" evidence="13">
    <location>
        <begin position="1350"/>
        <end position="1622"/>
    </location>
</feature>
<keyword evidence="8 11" id="KW-0472">Membrane</keyword>
<dbReference type="PROSITE" id="PS50893">
    <property type="entry name" value="ABC_TRANSPORTER_2"/>
    <property type="match status" value="2"/>
</dbReference>
<dbReference type="InterPro" id="IPR050173">
    <property type="entry name" value="ABC_transporter_C-like"/>
</dbReference>
<feature type="transmembrane region" description="Helical" evidence="11">
    <location>
        <begin position="339"/>
        <end position="359"/>
    </location>
</feature>
<dbReference type="Gene3D" id="3.40.50.300">
    <property type="entry name" value="P-loop containing nucleotide triphosphate hydrolases"/>
    <property type="match status" value="2"/>
</dbReference>
<keyword evidence="4" id="KW-0677">Repeat</keyword>
<feature type="transmembrane region" description="Helical" evidence="11">
    <location>
        <begin position="276"/>
        <end position="297"/>
    </location>
</feature>
<comment type="subcellular location">
    <subcellularLocation>
        <location evidence="1">Membrane</location>
        <topology evidence="1">Multi-pass membrane protein</topology>
    </subcellularLocation>
</comment>
<feature type="transmembrane region" description="Helical" evidence="11">
    <location>
        <begin position="1575"/>
        <end position="1595"/>
    </location>
</feature>
<evidence type="ECO:0000313" key="15">
    <source>
        <dbReference type="Proteomes" id="UP000044602"/>
    </source>
</evidence>
<dbReference type="CDD" id="cd03250">
    <property type="entry name" value="ABCC_MRP_domain1"/>
    <property type="match status" value="1"/>
</dbReference>
<evidence type="ECO:0000256" key="9">
    <source>
        <dbReference type="ARBA" id="ARBA00023180"/>
    </source>
</evidence>
<evidence type="ECO:0000256" key="11">
    <source>
        <dbReference type="SAM" id="Phobius"/>
    </source>
</evidence>
<feature type="domain" description="ABC transporter" evidence="12">
    <location>
        <begin position="825"/>
        <end position="1074"/>
    </location>
</feature>
<evidence type="ECO:0000256" key="6">
    <source>
        <dbReference type="ARBA" id="ARBA00022840"/>
    </source>
</evidence>
<dbReference type="InterPro" id="IPR003593">
    <property type="entry name" value="AAA+_ATPase"/>
</dbReference>
<feature type="transmembrane region" description="Helical" evidence="11">
    <location>
        <begin position="489"/>
        <end position="512"/>
    </location>
</feature>
<feature type="transmembrane region" description="Helical" evidence="11">
    <location>
        <begin position="1457"/>
        <end position="1479"/>
    </location>
</feature>
<dbReference type="InterPro" id="IPR017871">
    <property type="entry name" value="ABC_transporter-like_CS"/>
</dbReference>
<keyword evidence="5" id="KW-0547">Nucleotide-binding</keyword>
<evidence type="ECO:0000256" key="10">
    <source>
        <dbReference type="SAM" id="MobiDB-lite"/>
    </source>
</evidence>
<dbReference type="CDD" id="cd03244">
    <property type="entry name" value="ABCC_MRP_domain2"/>
    <property type="match status" value="1"/>
</dbReference>
<feature type="transmembrane region" description="Helical" evidence="11">
    <location>
        <begin position="252"/>
        <end position="270"/>
    </location>
</feature>
<dbReference type="SUPFAM" id="SSF90123">
    <property type="entry name" value="ABC transporter transmembrane region"/>
    <property type="match status" value="3"/>
</dbReference>
<dbReference type="Proteomes" id="UP000044602">
    <property type="component" value="Unassembled WGS sequence"/>
</dbReference>